<dbReference type="GO" id="GO:0006814">
    <property type="term" value="P:sodium ion transport"/>
    <property type="evidence" value="ECO:0007669"/>
    <property type="project" value="UniProtKB-KW"/>
</dbReference>
<feature type="transmembrane region" description="Helical" evidence="12">
    <location>
        <begin position="94"/>
        <end position="112"/>
    </location>
</feature>
<evidence type="ECO:0000256" key="9">
    <source>
        <dbReference type="ARBA" id="ARBA00023136"/>
    </source>
</evidence>
<evidence type="ECO:0000313" key="14">
    <source>
        <dbReference type="EMBL" id="KAK5642180.1"/>
    </source>
</evidence>
<dbReference type="GO" id="GO:0005886">
    <property type="term" value="C:plasma membrane"/>
    <property type="evidence" value="ECO:0007669"/>
    <property type="project" value="UniProtKB-SubCell"/>
</dbReference>
<dbReference type="InterPro" id="IPR001734">
    <property type="entry name" value="Na/solute_symporter"/>
</dbReference>
<keyword evidence="8" id="KW-0406">Ion transport</keyword>
<dbReference type="Proteomes" id="UP001329430">
    <property type="component" value="Chromosome 6"/>
</dbReference>
<evidence type="ECO:0000313" key="15">
    <source>
        <dbReference type="Proteomes" id="UP001329430"/>
    </source>
</evidence>
<keyword evidence="6 12" id="KW-1133">Transmembrane helix</keyword>
<sequence length="435" mass="48095">MLLLPLFLYSPSLTFSQASGVNYLTIASIMTFVCIFYTSLGGVKAVVWADVLQLTITVFTITVIIVMGVVSIGGIDNLYGSFHVSFNPDPTVRISFWTIMLGFSVTFCSVTCTSATDVQRYLSVSNNFRKRLIITCTVMVAAVKLMCVSLGLIMYGKYFDCDPKLNRDVEKEDQIVGHFITEMTSHIPGFNGLFVAALFGSSLSVFSTLLNTLSGIIYHDITPWFMPKKKFKPLTEVILMKIFVLIIGIVSIGLLYVLENAGTIFEMVYYLKGLSGGCVFGIYVLGLFVPFANVKGAFGGGITSVILMGVIIVNNQIYIRNGLIKHNPKPLHTFGCNNTVFNSTTPTTTLDERFWLFKISFQYYDLMGTVVTVLIGSIISWLTRSGSGSAVNPDHLSPIVRKYCDTYQFEADTRPHETKLLNGTETNGTNVDREI</sequence>
<evidence type="ECO:0000256" key="10">
    <source>
        <dbReference type="ARBA" id="ARBA00023201"/>
    </source>
</evidence>
<evidence type="ECO:0000256" key="8">
    <source>
        <dbReference type="ARBA" id="ARBA00023065"/>
    </source>
</evidence>
<comment type="similarity">
    <text evidence="2 11">Belongs to the sodium:solute symporter (SSF) (TC 2.A.21) family.</text>
</comment>
<feature type="chain" id="PRO_5042890885" description="Sodium-coupled monocarboxylate transporter 1" evidence="13">
    <location>
        <begin position="17"/>
        <end position="435"/>
    </location>
</feature>
<feature type="transmembrane region" description="Helical" evidence="12">
    <location>
        <begin position="54"/>
        <end position="74"/>
    </location>
</feature>
<keyword evidence="10" id="KW-0739">Sodium transport</keyword>
<feature type="transmembrane region" description="Helical" evidence="12">
    <location>
        <begin position="361"/>
        <end position="382"/>
    </location>
</feature>
<feature type="transmembrane region" description="Helical" evidence="12">
    <location>
        <begin position="193"/>
        <end position="218"/>
    </location>
</feature>
<proteinExistence type="inferred from homology"/>
<evidence type="ECO:0000256" key="13">
    <source>
        <dbReference type="SAM" id="SignalP"/>
    </source>
</evidence>
<keyword evidence="5 12" id="KW-0812">Transmembrane</keyword>
<evidence type="ECO:0000256" key="12">
    <source>
        <dbReference type="SAM" id="Phobius"/>
    </source>
</evidence>
<feature type="transmembrane region" description="Helical" evidence="12">
    <location>
        <begin position="296"/>
        <end position="319"/>
    </location>
</feature>
<dbReference type="PROSITE" id="PS50283">
    <property type="entry name" value="NA_SOLUT_SYMP_3"/>
    <property type="match status" value="1"/>
</dbReference>
<evidence type="ECO:0000256" key="11">
    <source>
        <dbReference type="RuleBase" id="RU362091"/>
    </source>
</evidence>
<dbReference type="PANTHER" id="PTHR42985">
    <property type="entry name" value="SODIUM-COUPLED MONOCARBOXYLATE TRANSPORTER"/>
    <property type="match status" value="1"/>
</dbReference>
<dbReference type="AlphaFoldDB" id="A0AAN7V586"/>
<dbReference type="InterPro" id="IPR051163">
    <property type="entry name" value="Sodium:Solute_Symporter_SSF"/>
</dbReference>
<evidence type="ECO:0000256" key="3">
    <source>
        <dbReference type="ARBA" id="ARBA00022448"/>
    </source>
</evidence>
<evidence type="ECO:0000256" key="1">
    <source>
        <dbReference type="ARBA" id="ARBA00004651"/>
    </source>
</evidence>
<feature type="transmembrane region" description="Helical" evidence="12">
    <location>
        <begin position="269"/>
        <end position="289"/>
    </location>
</feature>
<keyword evidence="7" id="KW-0915">Sodium</keyword>
<feature type="signal peptide" evidence="13">
    <location>
        <begin position="1"/>
        <end position="16"/>
    </location>
</feature>
<keyword evidence="4" id="KW-1003">Cell membrane</keyword>
<comment type="subcellular location">
    <subcellularLocation>
        <location evidence="1">Cell membrane</location>
        <topology evidence="1">Multi-pass membrane protein</topology>
    </subcellularLocation>
</comment>
<keyword evidence="13" id="KW-0732">Signal</keyword>
<dbReference type="Pfam" id="PF00474">
    <property type="entry name" value="SSF"/>
    <property type="match status" value="1"/>
</dbReference>
<evidence type="ECO:0000256" key="6">
    <source>
        <dbReference type="ARBA" id="ARBA00022989"/>
    </source>
</evidence>
<dbReference type="GO" id="GO:0015293">
    <property type="term" value="F:symporter activity"/>
    <property type="evidence" value="ECO:0007669"/>
    <property type="project" value="TreeGrafter"/>
</dbReference>
<protein>
    <recommendedName>
        <fullName evidence="16">Sodium-coupled monocarboxylate transporter 1</fullName>
    </recommendedName>
</protein>
<gene>
    <name evidence="14" type="ORF">RI129_008347</name>
</gene>
<name>A0AAN7V586_9COLE</name>
<evidence type="ECO:0000256" key="7">
    <source>
        <dbReference type="ARBA" id="ARBA00023053"/>
    </source>
</evidence>
<dbReference type="InterPro" id="IPR038377">
    <property type="entry name" value="Na/Glc_symporter_sf"/>
</dbReference>
<feature type="transmembrane region" description="Helical" evidence="12">
    <location>
        <begin position="238"/>
        <end position="257"/>
    </location>
</feature>
<feature type="transmembrane region" description="Helical" evidence="12">
    <location>
        <begin position="132"/>
        <end position="155"/>
    </location>
</feature>
<dbReference type="PANTHER" id="PTHR42985:SF21">
    <property type="entry name" value="SODIUM-DEPENDENT MULTIVITAMIN TRANSPORTER-LIKE PROTEIN"/>
    <property type="match status" value="1"/>
</dbReference>
<keyword evidence="15" id="KW-1185">Reference proteome</keyword>
<feature type="transmembrane region" description="Helical" evidence="12">
    <location>
        <begin position="26"/>
        <end position="47"/>
    </location>
</feature>
<evidence type="ECO:0000256" key="5">
    <source>
        <dbReference type="ARBA" id="ARBA00022692"/>
    </source>
</evidence>
<keyword evidence="3" id="KW-0813">Transport</keyword>
<comment type="caution">
    <text evidence="14">The sequence shown here is derived from an EMBL/GenBank/DDBJ whole genome shotgun (WGS) entry which is preliminary data.</text>
</comment>
<keyword evidence="9 12" id="KW-0472">Membrane</keyword>
<reference evidence="14 15" key="1">
    <citation type="journal article" date="2024" name="Insects">
        <title>An Improved Chromosome-Level Genome Assembly of the Firefly Pyrocoelia pectoralis.</title>
        <authorList>
            <person name="Fu X."/>
            <person name="Meyer-Rochow V.B."/>
            <person name="Ballantyne L."/>
            <person name="Zhu X."/>
        </authorList>
    </citation>
    <scope>NUCLEOTIDE SEQUENCE [LARGE SCALE GENOMIC DNA]</scope>
    <source>
        <strain evidence="14">XCY_ONT2</strain>
    </source>
</reference>
<accession>A0AAN7V586</accession>
<evidence type="ECO:0008006" key="16">
    <source>
        <dbReference type="Google" id="ProtNLM"/>
    </source>
</evidence>
<dbReference type="EMBL" id="JAVRBK010000006">
    <property type="protein sequence ID" value="KAK5642180.1"/>
    <property type="molecule type" value="Genomic_DNA"/>
</dbReference>
<evidence type="ECO:0000256" key="4">
    <source>
        <dbReference type="ARBA" id="ARBA00022475"/>
    </source>
</evidence>
<evidence type="ECO:0000256" key="2">
    <source>
        <dbReference type="ARBA" id="ARBA00006434"/>
    </source>
</evidence>
<organism evidence="14 15">
    <name type="scientific">Pyrocoelia pectoralis</name>
    <dbReference type="NCBI Taxonomy" id="417401"/>
    <lineage>
        <taxon>Eukaryota</taxon>
        <taxon>Metazoa</taxon>
        <taxon>Ecdysozoa</taxon>
        <taxon>Arthropoda</taxon>
        <taxon>Hexapoda</taxon>
        <taxon>Insecta</taxon>
        <taxon>Pterygota</taxon>
        <taxon>Neoptera</taxon>
        <taxon>Endopterygota</taxon>
        <taxon>Coleoptera</taxon>
        <taxon>Polyphaga</taxon>
        <taxon>Elateriformia</taxon>
        <taxon>Elateroidea</taxon>
        <taxon>Lampyridae</taxon>
        <taxon>Lampyrinae</taxon>
        <taxon>Pyrocoelia</taxon>
    </lineage>
</organism>
<dbReference type="Gene3D" id="1.20.1730.10">
    <property type="entry name" value="Sodium/glucose cotransporter"/>
    <property type="match status" value="1"/>
</dbReference>